<dbReference type="Proteomes" id="UP000586827">
    <property type="component" value="Unassembled WGS sequence"/>
</dbReference>
<sequence>MLDRSVVDAHIHLWDTTTHHSWYPRLSEFATHTGHPGLADDFLLPDYDRAAEPTRVSGLVHVSAATAPHAYLEETRWVDQLAAGRPVAVIGSVDPGLGTGALVEHLEEQARSRRFRGIRVYRGLSPNTPSADTIVSWLRDRDAVFDLVCAPDDMADWIDFLVGYPDLRVVLEHLGSPAGTAPDQRTAWQKAITLAAKETDWKCKVSGLGMVCPDLSWDSLAFWLETTADLWGWRRLLFGSNMPIDRMAGSYSELLATVDRMVTADATEQESDFFYRANAGTIYRLEEPTE</sequence>
<protein>
    <submittedName>
        <fullName evidence="3">Amidohydrolase family protein</fullName>
    </submittedName>
</protein>
<dbReference type="AlphaFoldDB" id="A0A849BZM0"/>
<dbReference type="PANTHER" id="PTHR43569">
    <property type="entry name" value="AMIDOHYDROLASE"/>
    <property type="match status" value="1"/>
</dbReference>
<organism evidence="3 4">
    <name type="scientific">Nocardia uniformis</name>
    <dbReference type="NCBI Taxonomy" id="53432"/>
    <lineage>
        <taxon>Bacteria</taxon>
        <taxon>Bacillati</taxon>
        <taxon>Actinomycetota</taxon>
        <taxon>Actinomycetes</taxon>
        <taxon>Mycobacteriales</taxon>
        <taxon>Nocardiaceae</taxon>
        <taxon>Nocardia</taxon>
    </lineage>
</organism>
<name>A0A849BZM0_9NOCA</name>
<evidence type="ECO:0000313" key="4">
    <source>
        <dbReference type="Proteomes" id="UP000586827"/>
    </source>
</evidence>
<evidence type="ECO:0000313" key="3">
    <source>
        <dbReference type="EMBL" id="NNH70768.1"/>
    </source>
</evidence>
<dbReference type="GO" id="GO:0016787">
    <property type="term" value="F:hydrolase activity"/>
    <property type="evidence" value="ECO:0007669"/>
    <property type="project" value="UniProtKB-KW"/>
</dbReference>
<feature type="domain" description="Amidohydrolase-related" evidence="2">
    <location>
        <begin position="7"/>
        <end position="285"/>
    </location>
</feature>
<accession>A0A849BZM0</accession>
<dbReference type="InterPro" id="IPR006680">
    <property type="entry name" value="Amidohydro-rel"/>
</dbReference>
<dbReference type="Gene3D" id="3.20.20.140">
    <property type="entry name" value="Metal-dependent hydrolases"/>
    <property type="match status" value="1"/>
</dbReference>
<dbReference type="Pfam" id="PF04909">
    <property type="entry name" value="Amidohydro_2"/>
    <property type="match status" value="1"/>
</dbReference>
<dbReference type="InterPro" id="IPR052350">
    <property type="entry name" value="Metallo-dep_Lactonases"/>
</dbReference>
<keyword evidence="4" id="KW-1185">Reference proteome</keyword>
<evidence type="ECO:0000259" key="2">
    <source>
        <dbReference type="Pfam" id="PF04909"/>
    </source>
</evidence>
<dbReference type="RefSeq" id="WP_067522378.1">
    <property type="nucleotide sequence ID" value="NZ_JABELX010000004.1"/>
</dbReference>
<comment type="similarity">
    <text evidence="1">Belongs to the metallo-dependent hydrolases superfamily.</text>
</comment>
<dbReference type="EMBL" id="JABELX010000004">
    <property type="protein sequence ID" value="NNH70768.1"/>
    <property type="molecule type" value="Genomic_DNA"/>
</dbReference>
<proteinExistence type="inferred from homology"/>
<dbReference type="PANTHER" id="PTHR43569:SF2">
    <property type="entry name" value="AMIDOHYDROLASE-RELATED DOMAIN-CONTAINING PROTEIN"/>
    <property type="match status" value="1"/>
</dbReference>
<keyword evidence="3" id="KW-0378">Hydrolase</keyword>
<dbReference type="InterPro" id="IPR032466">
    <property type="entry name" value="Metal_Hydrolase"/>
</dbReference>
<evidence type="ECO:0000256" key="1">
    <source>
        <dbReference type="ARBA" id="ARBA00038310"/>
    </source>
</evidence>
<reference evidence="3 4" key="1">
    <citation type="submission" date="2020-05" db="EMBL/GenBank/DDBJ databases">
        <title>MicrobeNet Type strains.</title>
        <authorList>
            <person name="Nicholson A.C."/>
        </authorList>
    </citation>
    <scope>NUCLEOTIDE SEQUENCE [LARGE SCALE GENOMIC DNA]</scope>
    <source>
        <strain evidence="3 4">JCM 3224</strain>
    </source>
</reference>
<comment type="caution">
    <text evidence="3">The sequence shown here is derived from an EMBL/GenBank/DDBJ whole genome shotgun (WGS) entry which is preliminary data.</text>
</comment>
<gene>
    <name evidence="3" type="ORF">HLB23_12985</name>
</gene>
<dbReference type="SUPFAM" id="SSF51556">
    <property type="entry name" value="Metallo-dependent hydrolases"/>
    <property type="match status" value="1"/>
</dbReference>